<keyword evidence="3" id="KW-1185">Reference proteome</keyword>
<evidence type="ECO:0000256" key="1">
    <source>
        <dbReference type="SAM" id="MobiDB-lite"/>
    </source>
</evidence>
<proteinExistence type="predicted"/>
<name>A0A250XAT2_9CHLO</name>
<evidence type="ECO:0000313" key="2">
    <source>
        <dbReference type="EMBL" id="GAX79972.1"/>
    </source>
</evidence>
<dbReference type="OrthoDB" id="10691130at2759"/>
<dbReference type="Proteomes" id="UP000232323">
    <property type="component" value="Unassembled WGS sequence"/>
</dbReference>
<feature type="region of interest" description="Disordered" evidence="1">
    <location>
        <begin position="249"/>
        <end position="325"/>
    </location>
</feature>
<feature type="compositionally biased region" description="Basic and acidic residues" evidence="1">
    <location>
        <begin position="304"/>
        <end position="314"/>
    </location>
</feature>
<dbReference type="EMBL" id="BEGY01000047">
    <property type="protein sequence ID" value="GAX79972.1"/>
    <property type="molecule type" value="Genomic_DNA"/>
</dbReference>
<reference evidence="2 3" key="1">
    <citation type="submission" date="2017-08" db="EMBL/GenBank/DDBJ databases">
        <title>Acidophilic green algal genome provides insights into adaptation to an acidic environment.</title>
        <authorList>
            <person name="Hirooka S."/>
            <person name="Hirose Y."/>
            <person name="Kanesaki Y."/>
            <person name="Higuchi S."/>
            <person name="Fujiwara T."/>
            <person name="Onuma R."/>
            <person name="Era A."/>
            <person name="Ohbayashi R."/>
            <person name="Uzuka A."/>
            <person name="Nozaki H."/>
            <person name="Yoshikawa H."/>
            <person name="Miyagishima S.Y."/>
        </authorList>
    </citation>
    <scope>NUCLEOTIDE SEQUENCE [LARGE SCALE GENOMIC DNA]</scope>
    <source>
        <strain evidence="2 3">NIES-2499</strain>
    </source>
</reference>
<comment type="caution">
    <text evidence="2">The sequence shown here is derived from an EMBL/GenBank/DDBJ whole genome shotgun (WGS) entry which is preliminary data.</text>
</comment>
<feature type="compositionally biased region" description="Low complexity" evidence="1">
    <location>
        <begin position="283"/>
        <end position="294"/>
    </location>
</feature>
<gene>
    <name evidence="2" type="ORF">CEUSTIGMA_g7411.t1</name>
</gene>
<organism evidence="2 3">
    <name type="scientific">Chlamydomonas eustigma</name>
    <dbReference type="NCBI Taxonomy" id="1157962"/>
    <lineage>
        <taxon>Eukaryota</taxon>
        <taxon>Viridiplantae</taxon>
        <taxon>Chlorophyta</taxon>
        <taxon>core chlorophytes</taxon>
        <taxon>Chlorophyceae</taxon>
        <taxon>CS clade</taxon>
        <taxon>Chlamydomonadales</taxon>
        <taxon>Chlamydomonadaceae</taxon>
        <taxon>Chlamydomonas</taxon>
    </lineage>
</organism>
<accession>A0A250XAT2</accession>
<evidence type="ECO:0000313" key="3">
    <source>
        <dbReference type="Proteomes" id="UP000232323"/>
    </source>
</evidence>
<sequence>MAYNSANNLHAKFSLTSTRVIAACDVNDETVTPSSPASETSNVHWENGMETQPASTLADTSSSSSVRQQSSCCKKAPEAGLQYITTTSKIPPPPPQLSTALCSGCPKRPSALSRMIHKHLKPLSGHRTQAPAAESSGSRNSVGELKCSFEVEGGDMGQKCIGQLEADNRGQICTGLLQQSVQAKDSSITSSCVNTNVLQAQEKKENGFTCMVGATTSNMIPSAVIPLKSTALCFKKQLTGTIYPTALQPPQSWSLPLARDRSSSSSSSSSSTYRGNHNCDDTPSPSQSLPLKPSATSMTIGSKADQRSSGEKTFRQQPGMPFDGTVLESDGAVLESCETKPEVCLGIETAATAPVFDIDAFFAKEGVPQVPAKSTACLKMRRLKRCSAPWALSNDIGSKKVKEFPSEVRSADLDATSSDQSCADFDSMIPDPVAASLDLFKNSNYSSSEEKMAHLQAIAQTSRTSLLNAMPSSVRPVTPQDFSIVCVTVLSHHQQVKTECEVEGGLLLSSVTIPLDVKQEHDPEICRACDESGAVLGKGSNKRARSGGKKKEDHFLLRTADAALKQYSREEDLWILSQVAAGRSEVEVALLLHRSRNAIVRRVRLLVSRVTTAAAAAHASQRIGSSLLKPDADIKAALAAGKRQEGALETISKGFNMVSKSQFEYAGLDGAVSQVKMEEALRSSSAASRDASFMGEPVPEEAIAAVQTIMAARASAAALRGATNLPEHLLHPLLTCIKGRSLC</sequence>
<protein>
    <submittedName>
        <fullName evidence="2">Uncharacterized protein</fullName>
    </submittedName>
</protein>
<dbReference type="AlphaFoldDB" id="A0A250XAT2"/>